<evidence type="ECO:0000259" key="3">
    <source>
        <dbReference type="PROSITE" id="PS50977"/>
    </source>
</evidence>
<evidence type="ECO:0000313" key="4">
    <source>
        <dbReference type="EMBL" id="MDQ0112012.1"/>
    </source>
</evidence>
<dbReference type="InterPro" id="IPR001647">
    <property type="entry name" value="HTH_TetR"/>
</dbReference>
<dbReference type="PANTHER" id="PTHR30055:SF226">
    <property type="entry name" value="HTH-TYPE TRANSCRIPTIONAL REGULATOR PKSA"/>
    <property type="match status" value="1"/>
</dbReference>
<evidence type="ECO:0000313" key="5">
    <source>
        <dbReference type="Proteomes" id="UP001229346"/>
    </source>
</evidence>
<gene>
    <name evidence="4" type="ORF">J2T15_001447</name>
</gene>
<feature type="domain" description="HTH tetR-type" evidence="3">
    <location>
        <begin position="1"/>
        <end position="54"/>
    </location>
</feature>
<dbReference type="Proteomes" id="UP001229346">
    <property type="component" value="Unassembled WGS sequence"/>
</dbReference>
<organism evidence="4 5">
    <name type="scientific">Paenibacillus harenae</name>
    <dbReference type="NCBI Taxonomy" id="306543"/>
    <lineage>
        <taxon>Bacteria</taxon>
        <taxon>Bacillati</taxon>
        <taxon>Bacillota</taxon>
        <taxon>Bacilli</taxon>
        <taxon>Bacillales</taxon>
        <taxon>Paenibacillaceae</taxon>
        <taxon>Paenibacillus</taxon>
    </lineage>
</organism>
<dbReference type="InterPro" id="IPR050109">
    <property type="entry name" value="HTH-type_TetR-like_transc_reg"/>
</dbReference>
<evidence type="ECO:0000256" key="2">
    <source>
        <dbReference type="PROSITE-ProRule" id="PRU00335"/>
    </source>
</evidence>
<accession>A0ABT9TXD9</accession>
<protein>
    <submittedName>
        <fullName evidence="4">AcrR family transcriptional regulator</fullName>
    </submittedName>
</protein>
<keyword evidence="5" id="KW-1185">Reference proteome</keyword>
<comment type="caution">
    <text evidence="4">The sequence shown here is derived from an EMBL/GenBank/DDBJ whole genome shotgun (WGS) entry which is preliminary data.</text>
</comment>
<keyword evidence="1 2" id="KW-0238">DNA-binding</keyword>
<feature type="DNA-binding region" description="H-T-H motif" evidence="2">
    <location>
        <begin position="17"/>
        <end position="36"/>
    </location>
</feature>
<proteinExistence type="predicted"/>
<dbReference type="SUPFAM" id="SSF46689">
    <property type="entry name" value="Homeodomain-like"/>
    <property type="match status" value="1"/>
</dbReference>
<dbReference type="Gene3D" id="1.10.357.10">
    <property type="entry name" value="Tetracycline Repressor, domain 2"/>
    <property type="match status" value="1"/>
</dbReference>
<dbReference type="PANTHER" id="PTHR30055">
    <property type="entry name" value="HTH-TYPE TRANSCRIPTIONAL REGULATOR RUTR"/>
    <property type="match status" value="1"/>
</dbReference>
<dbReference type="EMBL" id="JAUSSU010000003">
    <property type="protein sequence ID" value="MDQ0112012.1"/>
    <property type="molecule type" value="Genomic_DNA"/>
</dbReference>
<sequence>MLAAIDLVAEYGYNGVSTKEIALSAGVNEVTLFRHFGSKLNLLEKAFHRYHYGEEMQKLFDEKLVGNLHEDLLTISRKYHELMNRNRRLIQIAMKEKQVIKEFQVSARMHPQKLRDLLIQYFSEMRKKGKLADCNMEAQALAFMWMNLGAFVSELNEDRMSSSFVTMDEFIEESVRTFARALTP</sequence>
<reference evidence="4 5" key="1">
    <citation type="submission" date="2023-07" db="EMBL/GenBank/DDBJ databases">
        <title>Sorghum-associated microbial communities from plants grown in Nebraska, USA.</title>
        <authorList>
            <person name="Schachtman D."/>
        </authorList>
    </citation>
    <scope>NUCLEOTIDE SEQUENCE [LARGE SCALE GENOMIC DNA]</scope>
    <source>
        <strain evidence="4 5">CC482</strain>
    </source>
</reference>
<name>A0ABT9TXD9_PAEHA</name>
<evidence type="ECO:0000256" key="1">
    <source>
        <dbReference type="ARBA" id="ARBA00023125"/>
    </source>
</evidence>
<dbReference type="Pfam" id="PF00440">
    <property type="entry name" value="TetR_N"/>
    <property type="match status" value="1"/>
</dbReference>
<dbReference type="PROSITE" id="PS50977">
    <property type="entry name" value="HTH_TETR_2"/>
    <property type="match status" value="1"/>
</dbReference>
<dbReference type="InterPro" id="IPR009057">
    <property type="entry name" value="Homeodomain-like_sf"/>
</dbReference>